<evidence type="ECO:0000313" key="1">
    <source>
        <dbReference type="EMBL" id="PVX58529.1"/>
    </source>
</evidence>
<sequence length="54" mass="6411">METERKAKTYPILKYLETYMQDVHRQIHTPARLWRRHGVIPSSHGYALANMCIV</sequence>
<keyword evidence="2" id="KW-1185">Reference proteome</keyword>
<organism evidence="1 2">
    <name type="scientific">Hallella colorans</name>
    <dbReference type="NCBI Taxonomy" id="1703337"/>
    <lineage>
        <taxon>Bacteria</taxon>
        <taxon>Pseudomonadati</taxon>
        <taxon>Bacteroidota</taxon>
        <taxon>Bacteroidia</taxon>
        <taxon>Bacteroidales</taxon>
        <taxon>Prevotellaceae</taxon>
        <taxon>Hallella</taxon>
    </lineage>
</organism>
<proteinExistence type="predicted"/>
<dbReference type="Proteomes" id="UP000245870">
    <property type="component" value="Unassembled WGS sequence"/>
</dbReference>
<dbReference type="EMBL" id="QENY01000002">
    <property type="protein sequence ID" value="PVX58529.1"/>
    <property type="molecule type" value="Genomic_DNA"/>
</dbReference>
<name>A0A2U0ULL5_9BACT</name>
<gene>
    <name evidence="1" type="ORF">C7379_10247</name>
</gene>
<evidence type="ECO:0000313" key="2">
    <source>
        <dbReference type="Proteomes" id="UP000245870"/>
    </source>
</evidence>
<dbReference type="AlphaFoldDB" id="A0A2U0ULL5"/>
<comment type="caution">
    <text evidence="1">The sequence shown here is derived from an EMBL/GenBank/DDBJ whole genome shotgun (WGS) entry which is preliminary data.</text>
</comment>
<reference evidence="1 2" key="1">
    <citation type="submission" date="2018-05" db="EMBL/GenBank/DDBJ databases">
        <title>Genomic Encyclopedia of Type Strains, Phase IV (KMG-IV): sequencing the most valuable type-strain genomes for metagenomic binning, comparative biology and taxonomic classification.</title>
        <authorList>
            <person name="Goeker M."/>
        </authorList>
    </citation>
    <scope>NUCLEOTIDE SEQUENCE [LARGE SCALE GENOMIC DNA]</scope>
    <source>
        <strain evidence="1 2">DSM 100333</strain>
    </source>
</reference>
<accession>A0A2U0ULL5</accession>
<protein>
    <submittedName>
        <fullName evidence="1">Uncharacterized protein</fullName>
    </submittedName>
</protein>